<sequence>MGAETQTLRFSTIALHPVYGGGQTASSPRIRALQSQLNPPYDDSYALQRRQGTTASSGGDRDGCAAAGCLPVAGWYGEGATAGC</sequence>
<dbReference type="VEuPathDB" id="FungiDB:GMDG_01966"/>
<proteinExistence type="predicted"/>
<accession>A0A177AJK9</accession>
<organism evidence="1">
    <name type="scientific">Pseudogymnoascus destructans</name>
    <dbReference type="NCBI Taxonomy" id="655981"/>
    <lineage>
        <taxon>Eukaryota</taxon>
        <taxon>Fungi</taxon>
        <taxon>Dikarya</taxon>
        <taxon>Ascomycota</taxon>
        <taxon>Pezizomycotina</taxon>
        <taxon>Leotiomycetes</taxon>
        <taxon>Thelebolales</taxon>
        <taxon>Thelebolaceae</taxon>
        <taxon>Pseudogymnoascus</taxon>
    </lineage>
</organism>
<protein>
    <submittedName>
        <fullName evidence="1">Uncharacterized protein</fullName>
    </submittedName>
</protein>
<gene>
    <name evidence="1" type="ORF">VC83_01544</name>
</gene>
<dbReference type="EMBL" id="KV441388">
    <property type="protein sequence ID" value="OAF61970.1"/>
    <property type="molecule type" value="Genomic_DNA"/>
</dbReference>
<name>A0A177AJK9_9PEZI</name>
<dbReference type="AlphaFoldDB" id="A0A177AJK9"/>
<dbReference type="RefSeq" id="XP_024327244.1">
    <property type="nucleotide sequence ID" value="XM_024465219.1"/>
</dbReference>
<reference evidence="1" key="1">
    <citation type="submission" date="2016-03" db="EMBL/GenBank/DDBJ databases">
        <title>Updated assembly of Pseudogymnoascus destructans, the fungus causing white-nose syndrome of bats.</title>
        <authorList>
            <person name="Palmer J.M."/>
            <person name="Drees K.P."/>
            <person name="Foster J.T."/>
            <person name="Lindner D.L."/>
        </authorList>
    </citation>
    <scope>NUCLEOTIDE SEQUENCE [LARGE SCALE GENOMIC DNA]</scope>
    <source>
        <strain evidence="1">20631-21</strain>
    </source>
</reference>
<evidence type="ECO:0000313" key="1">
    <source>
        <dbReference type="EMBL" id="OAF61970.1"/>
    </source>
</evidence>
<dbReference type="Proteomes" id="UP000077154">
    <property type="component" value="Unassembled WGS sequence"/>
</dbReference>
<dbReference type="GeneID" id="36284633"/>